<dbReference type="InterPro" id="IPR001584">
    <property type="entry name" value="Integrase_cat-core"/>
</dbReference>
<dbReference type="InterPro" id="IPR054353">
    <property type="entry name" value="IstA-like_C"/>
</dbReference>
<protein>
    <submittedName>
        <fullName evidence="2">Integrase catalytic subunit</fullName>
    </submittedName>
</protein>
<evidence type="ECO:0000313" key="2">
    <source>
        <dbReference type="EMBL" id="EQD53429.1"/>
    </source>
</evidence>
<dbReference type="AlphaFoldDB" id="T1BJJ7"/>
<feature type="domain" description="Integrase catalytic" evidence="1">
    <location>
        <begin position="83"/>
        <end position="278"/>
    </location>
</feature>
<dbReference type="PANTHER" id="PTHR35004">
    <property type="entry name" value="TRANSPOSASE RV3428C-RELATED"/>
    <property type="match status" value="1"/>
</dbReference>
<feature type="non-terminal residue" evidence="2">
    <location>
        <position position="343"/>
    </location>
</feature>
<sequence length="343" mass="39831">MPEGLDGDQLEAKLFPAPVVPGSVSRPMPEWREVHRELKRGRHVTLLLLWLEFRADHPDSLSYSQFCWHYRRWLGTQDLVMRFEYRGGERLFVDYSGDTLPLTDPETGEIDQAQVFVGALGASGLLYVESSLGQDLQSWLDTHVHCFEYIGGVPEVVTPDNLRSGVTKANWYEPEINHSYLDLANHYGTVILPTRIARPRDKAAAENGVQVAERHILAPLRNQRFFSIEEQNRAIRERLEEVNNREFRGAPTSRRELFEEIEKGALKPLPASRYEFATWKRAKLNIDYHVEYERHYYSAPYRLARQQVEVRATSKVVEIFHLGTRVASHVREYGRRRFITDPQ</sequence>
<organism evidence="2">
    <name type="scientific">mine drainage metagenome</name>
    <dbReference type="NCBI Taxonomy" id="410659"/>
    <lineage>
        <taxon>unclassified sequences</taxon>
        <taxon>metagenomes</taxon>
        <taxon>ecological metagenomes</taxon>
    </lineage>
</organism>
<dbReference type="GO" id="GO:0015074">
    <property type="term" value="P:DNA integration"/>
    <property type="evidence" value="ECO:0007669"/>
    <property type="project" value="InterPro"/>
</dbReference>
<evidence type="ECO:0000259" key="1">
    <source>
        <dbReference type="PROSITE" id="PS50994"/>
    </source>
</evidence>
<proteinExistence type="predicted"/>
<reference evidence="2" key="2">
    <citation type="journal article" date="2014" name="ISME J.">
        <title>Microbial stratification in low pH oxic and suboxic macroscopic growths along an acid mine drainage.</title>
        <authorList>
            <person name="Mendez-Garcia C."/>
            <person name="Mesa V."/>
            <person name="Sprenger R.R."/>
            <person name="Richter M."/>
            <person name="Diez M.S."/>
            <person name="Solano J."/>
            <person name="Bargiela R."/>
            <person name="Golyshina O.V."/>
            <person name="Manteca A."/>
            <person name="Ramos J.L."/>
            <person name="Gallego J.R."/>
            <person name="Llorente I."/>
            <person name="Martins Dos Santos V.A."/>
            <person name="Jensen O.N."/>
            <person name="Pelaez A.I."/>
            <person name="Sanchez J."/>
            <person name="Ferrer M."/>
        </authorList>
    </citation>
    <scope>NUCLEOTIDE SEQUENCE</scope>
</reference>
<name>T1BJJ7_9ZZZZ</name>
<dbReference type="NCBIfam" id="NF033546">
    <property type="entry name" value="transpos_IS21"/>
    <property type="match status" value="1"/>
</dbReference>
<dbReference type="Pfam" id="PF22483">
    <property type="entry name" value="Mu-transpos_C_2"/>
    <property type="match status" value="1"/>
</dbReference>
<comment type="caution">
    <text evidence="2">The sequence shown here is derived from an EMBL/GenBank/DDBJ whole genome shotgun (WGS) entry which is preliminary data.</text>
</comment>
<dbReference type="PROSITE" id="PS50994">
    <property type="entry name" value="INTEGRASE"/>
    <property type="match status" value="1"/>
</dbReference>
<gene>
    <name evidence="2" type="ORF">B1B_10254</name>
</gene>
<dbReference type="PANTHER" id="PTHR35004:SF8">
    <property type="entry name" value="TRANSPOSASE RV3428C-RELATED"/>
    <property type="match status" value="1"/>
</dbReference>
<reference evidence="2" key="1">
    <citation type="submission" date="2013-08" db="EMBL/GenBank/DDBJ databases">
        <authorList>
            <person name="Mendez C."/>
            <person name="Richter M."/>
            <person name="Ferrer M."/>
            <person name="Sanchez J."/>
        </authorList>
    </citation>
    <scope>NUCLEOTIDE SEQUENCE</scope>
</reference>
<dbReference type="EMBL" id="AUZY01006737">
    <property type="protein sequence ID" value="EQD53429.1"/>
    <property type="molecule type" value="Genomic_DNA"/>
</dbReference>
<accession>T1BJJ7</accession>